<name>A0A9X2KCB5_9MICO</name>
<evidence type="ECO:0000313" key="2">
    <source>
        <dbReference type="EMBL" id="MCP2371065.1"/>
    </source>
</evidence>
<feature type="region of interest" description="Disordered" evidence="1">
    <location>
        <begin position="161"/>
        <end position="204"/>
    </location>
</feature>
<protein>
    <submittedName>
        <fullName evidence="2">Uncharacterized protein</fullName>
    </submittedName>
</protein>
<dbReference type="Proteomes" id="UP001139722">
    <property type="component" value="Unassembled WGS sequence"/>
</dbReference>
<accession>A0A9X2KCB5</accession>
<gene>
    <name evidence="2" type="ORF">BJ978_001741</name>
</gene>
<dbReference type="EMBL" id="JAMZDY010000001">
    <property type="protein sequence ID" value="MCP2371065.1"/>
    <property type="molecule type" value="Genomic_DNA"/>
</dbReference>
<evidence type="ECO:0000256" key="1">
    <source>
        <dbReference type="SAM" id="MobiDB-lite"/>
    </source>
</evidence>
<dbReference type="AlphaFoldDB" id="A0A9X2KCB5"/>
<organism evidence="2 3">
    <name type="scientific">Agromyces terreus</name>
    <dbReference type="NCBI Taxonomy" id="424795"/>
    <lineage>
        <taxon>Bacteria</taxon>
        <taxon>Bacillati</taxon>
        <taxon>Actinomycetota</taxon>
        <taxon>Actinomycetes</taxon>
        <taxon>Micrococcales</taxon>
        <taxon>Microbacteriaceae</taxon>
        <taxon>Agromyces</taxon>
    </lineage>
</organism>
<reference evidence="2" key="1">
    <citation type="submission" date="2022-06" db="EMBL/GenBank/DDBJ databases">
        <title>Sequencing the genomes of 1000 actinobacteria strains.</title>
        <authorList>
            <person name="Klenk H.-P."/>
        </authorList>
    </citation>
    <scope>NUCLEOTIDE SEQUENCE</scope>
    <source>
        <strain evidence="2">DSM 22016</strain>
    </source>
</reference>
<sequence length="204" mass="21867">MRVLLKLELDCTPDAAWRALHSPAVLREVVAPWLDFGSLEAGGLPTAWPEGRHRLQPRAFGRFPVGEEVIDLGYPGGLPDGVRMLRDSGGAISGPFALFDRWDHRMAVSALPGGRTLYRDRLIAHAGALDAVAWYPTWAFWQWRGRQLRRLAPTWAFDPPGTADAASAADASGRADAASAAHPAAAPNPAGTPVSPPARKGRPA</sequence>
<dbReference type="RefSeq" id="WP_197738267.1">
    <property type="nucleotide sequence ID" value="NZ_JAMZDY010000001.1"/>
</dbReference>
<proteinExistence type="predicted"/>
<feature type="compositionally biased region" description="Low complexity" evidence="1">
    <location>
        <begin position="161"/>
        <end position="193"/>
    </location>
</feature>
<keyword evidence="3" id="KW-1185">Reference proteome</keyword>
<comment type="caution">
    <text evidence="2">The sequence shown here is derived from an EMBL/GenBank/DDBJ whole genome shotgun (WGS) entry which is preliminary data.</text>
</comment>
<evidence type="ECO:0000313" key="3">
    <source>
        <dbReference type="Proteomes" id="UP001139722"/>
    </source>
</evidence>